<dbReference type="EMBL" id="CP002042">
    <property type="protein sequence ID" value="ADH64085.1"/>
    <property type="molecule type" value="Genomic_DNA"/>
</dbReference>
<dbReference type="AlphaFoldDB" id="D7BIB0"/>
<keyword evidence="1" id="KW-0732">Signal</keyword>
<evidence type="ECO:0000259" key="2">
    <source>
        <dbReference type="SMART" id="SM00198"/>
    </source>
</evidence>
<keyword evidence="4" id="KW-1185">Reference proteome</keyword>
<organism evidence="3 4">
    <name type="scientific">Allomeiothermus silvanus (strain ATCC 700542 / DSM 9946 / NBRC 106475 / NCIMB 13440 / VI-R2)</name>
    <name type="common">Thermus silvanus</name>
    <dbReference type="NCBI Taxonomy" id="526227"/>
    <lineage>
        <taxon>Bacteria</taxon>
        <taxon>Thermotogati</taxon>
        <taxon>Deinococcota</taxon>
        <taxon>Deinococci</taxon>
        <taxon>Thermales</taxon>
        <taxon>Thermaceae</taxon>
        <taxon>Allomeiothermus</taxon>
    </lineage>
</organism>
<dbReference type="SMART" id="SM00198">
    <property type="entry name" value="SCP"/>
    <property type="match status" value="1"/>
</dbReference>
<protein>
    <submittedName>
        <fullName evidence="3">SCP-like extracellular</fullName>
    </submittedName>
</protein>
<feature type="signal peptide" evidence="1">
    <location>
        <begin position="1"/>
        <end position="18"/>
    </location>
</feature>
<evidence type="ECO:0000256" key="1">
    <source>
        <dbReference type="SAM" id="SignalP"/>
    </source>
</evidence>
<dbReference type="PANTHER" id="PTHR31157">
    <property type="entry name" value="SCP DOMAIN-CONTAINING PROTEIN"/>
    <property type="match status" value="1"/>
</dbReference>
<dbReference type="STRING" id="526227.Mesil_2217"/>
<feature type="chain" id="PRO_5003093220" evidence="1">
    <location>
        <begin position="19"/>
        <end position="162"/>
    </location>
</feature>
<accession>D7BIB0</accession>
<gene>
    <name evidence="3" type="ordered locus">Mesil_2217</name>
</gene>
<dbReference type="InterPro" id="IPR014044">
    <property type="entry name" value="CAP_dom"/>
</dbReference>
<evidence type="ECO:0000313" key="4">
    <source>
        <dbReference type="Proteomes" id="UP000001916"/>
    </source>
</evidence>
<dbReference type="PANTHER" id="PTHR31157:SF1">
    <property type="entry name" value="SCP DOMAIN-CONTAINING PROTEIN"/>
    <property type="match status" value="1"/>
</dbReference>
<sequence>MVYYLLMLILLLSACAQKAPPDNQARAFLDAVNLARSTARECGTQSFAATPPLTWSPQLAQAAQAHSDYMAQTGKFGHEGIGDGTPAERVSRTGYSWRSLGENIAWGQPSSILDLQAVMQGWLGSPGHCSNLMNPAFTQVGMAWSTSSDDRIYWTQVLAAPR</sequence>
<dbReference type="CDD" id="cd05379">
    <property type="entry name" value="CAP_bacterial"/>
    <property type="match status" value="1"/>
</dbReference>
<name>D7BIB0_ALLS1</name>
<evidence type="ECO:0000313" key="3">
    <source>
        <dbReference type="EMBL" id="ADH64085.1"/>
    </source>
</evidence>
<feature type="domain" description="SCP" evidence="2">
    <location>
        <begin position="23"/>
        <end position="156"/>
    </location>
</feature>
<dbReference type="eggNOG" id="COG2340">
    <property type="taxonomic scope" value="Bacteria"/>
</dbReference>
<dbReference type="SUPFAM" id="SSF55797">
    <property type="entry name" value="PR-1-like"/>
    <property type="match status" value="1"/>
</dbReference>
<dbReference type="InterPro" id="IPR035940">
    <property type="entry name" value="CAP_sf"/>
</dbReference>
<dbReference type="Gene3D" id="3.40.33.10">
    <property type="entry name" value="CAP"/>
    <property type="match status" value="1"/>
</dbReference>
<dbReference type="HOGENOM" id="CLU_048111_3_0_0"/>
<dbReference type="KEGG" id="msv:Mesil_2217"/>
<dbReference type="Pfam" id="PF00188">
    <property type="entry name" value="CAP"/>
    <property type="match status" value="1"/>
</dbReference>
<dbReference type="Proteomes" id="UP000001916">
    <property type="component" value="Chromosome"/>
</dbReference>
<reference evidence="3 4" key="1">
    <citation type="journal article" date="2010" name="Stand. Genomic Sci.">
        <title>Complete genome sequence of Meiothermus silvanus type strain (VI-R2).</title>
        <authorList>
            <person name="Sikorski J."/>
            <person name="Tindall B.J."/>
            <person name="Lowry S."/>
            <person name="Lucas S."/>
            <person name="Nolan M."/>
            <person name="Copeland A."/>
            <person name="Glavina Del Rio T."/>
            <person name="Tice H."/>
            <person name="Cheng J.F."/>
            <person name="Han C."/>
            <person name="Pitluck S."/>
            <person name="Liolios K."/>
            <person name="Ivanova N."/>
            <person name="Mavromatis K."/>
            <person name="Mikhailova N."/>
            <person name="Pati A."/>
            <person name="Goodwin L."/>
            <person name="Chen A."/>
            <person name="Palaniappan K."/>
            <person name="Land M."/>
            <person name="Hauser L."/>
            <person name="Chang Y.J."/>
            <person name="Jeffries C.D."/>
            <person name="Rohde M."/>
            <person name="Goker M."/>
            <person name="Woyke T."/>
            <person name="Bristow J."/>
            <person name="Eisen J.A."/>
            <person name="Markowitz V."/>
            <person name="Hugenholtz P."/>
            <person name="Kyrpides N.C."/>
            <person name="Klenk H.P."/>
            <person name="Lapidus A."/>
        </authorList>
    </citation>
    <scope>NUCLEOTIDE SEQUENCE [LARGE SCALE GENOMIC DNA]</scope>
    <source>
        <strain evidence="4">ATCC 700542 / DSM 9946 / VI-R2</strain>
    </source>
</reference>
<proteinExistence type="predicted"/>